<evidence type="ECO:0000256" key="9">
    <source>
        <dbReference type="ARBA" id="ARBA00023136"/>
    </source>
</evidence>
<comment type="similarity">
    <text evidence="11">Belongs to the monovalent cation:proton antiporter 1 (CPA1) transporter (TC 2.A.36) family.</text>
</comment>
<evidence type="ECO:0000256" key="3">
    <source>
        <dbReference type="ARBA" id="ARBA00022449"/>
    </source>
</evidence>
<dbReference type="NCBIfam" id="TIGR00840">
    <property type="entry name" value="b_cpa1"/>
    <property type="match status" value="1"/>
</dbReference>
<keyword evidence="9 13" id="KW-0472">Membrane</keyword>
<dbReference type="GeneID" id="16071353"/>
<sequence length="589" mass="64632">MMTMIRGPRTRTGHRSPWPSATTTLFTLGLIAVCMLLCVLPAPALAKNDTRHAKLVSWKAKHQHQELPPPANGNPSPNHVPTPTVSPDEEETYASQRIFILLVIMAAAIFVVFVLNRMRLHYLPDSIAMIAVGLFAAVVLRVMGSGLERVEAFDPTSFFLFILPPIIFESGAILIFAVVGTVLSAFVVGFGVYWCGSAGWVYKLSITESFAFGSLISAVDPVATLAIFQALDIDRTLYMLVFGESVLNDAVSIVLTRTILQLGHRKAISSAVFFTVIKEFLLASVGSAAIGVVFGLLGALALKHVELRSWPALEFSLFVIFAYLPYALAEALDLSGIMAILFGGITHAHYTRFNLSPRTQVTARQTFRTIAFLGETAVFLYLGLAVMSFDHKFQLPLIVASLVLCLLGRAINIFPLAAWINRARARITTRMQLVMWFSGLRGAIAFALVLHLPGDVFSEETRQVLVTTTLVVILFTILVFGGATVPVLKCLRPGHRAQKIEFGRNQEDDDDVDSDADLGDGYTSKRDNMSLLERYDTSVFQPMFRRKLTAKEVQKAQTELQEITSEWMEQTTTATTAIATPAAIVDATP</sequence>
<dbReference type="FunCoup" id="F2UJ02">
    <property type="interactions" value="321"/>
</dbReference>
<feature type="compositionally biased region" description="Polar residues" evidence="12">
    <location>
        <begin position="73"/>
        <end position="85"/>
    </location>
</feature>
<keyword evidence="4 11" id="KW-0812">Transmembrane</keyword>
<proteinExistence type="inferred from homology"/>
<evidence type="ECO:0000313" key="16">
    <source>
        <dbReference type="Proteomes" id="UP000007799"/>
    </source>
</evidence>
<feature type="transmembrane region" description="Helical" evidence="13">
    <location>
        <begin position="366"/>
        <end position="389"/>
    </location>
</feature>
<protein>
    <recommendedName>
        <fullName evidence="11">Sodium/hydrogen exchanger</fullName>
    </recommendedName>
</protein>
<dbReference type="InterPro" id="IPR018422">
    <property type="entry name" value="Cation/H_exchanger_CPA1"/>
</dbReference>
<dbReference type="GO" id="GO:0015386">
    <property type="term" value="F:potassium:proton antiporter activity"/>
    <property type="evidence" value="ECO:0007669"/>
    <property type="project" value="TreeGrafter"/>
</dbReference>
<dbReference type="GO" id="GO:0005886">
    <property type="term" value="C:plasma membrane"/>
    <property type="evidence" value="ECO:0007669"/>
    <property type="project" value="TreeGrafter"/>
</dbReference>
<feature type="transmembrane region" description="Helical" evidence="13">
    <location>
        <begin position="464"/>
        <end position="488"/>
    </location>
</feature>
<accession>F2UJ02</accession>
<evidence type="ECO:0000259" key="14">
    <source>
        <dbReference type="Pfam" id="PF00999"/>
    </source>
</evidence>
<dbReference type="InParanoid" id="F2UJ02"/>
<evidence type="ECO:0000256" key="5">
    <source>
        <dbReference type="ARBA" id="ARBA00022989"/>
    </source>
</evidence>
<dbReference type="Pfam" id="PF00999">
    <property type="entry name" value="Na_H_Exchanger"/>
    <property type="match status" value="1"/>
</dbReference>
<feature type="transmembrane region" description="Helical" evidence="13">
    <location>
        <begin position="237"/>
        <end position="260"/>
    </location>
</feature>
<dbReference type="AlphaFoldDB" id="F2UJ02"/>
<keyword evidence="16" id="KW-1185">Reference proteome</keyword>
<dbReference type="InterPro" id="IPR004709">
    <property type="entry name" value="NaH_exchanger"/>
</dbReference>
<keyword evidence="6" id="KW-0333">Golgi apparatus</keyword>
<dbReference type="eggNOG" id="KOG1965">
    <property type="taxonomic scope" value="Eukaryota"/>
</dbReference>
<comment type="subcellular location">
    <subcellularLocation>
        <location evidence="1">Golgi apparatus membrane</location>
        <topology evidence="1">Multi-pass membrane protein</topology>
    </subcellularLocation>
</comment>
<dbReference type="GO" id="GO:0015385">
    <property type="term" value="F:sodium:proton antiporter activity"/>
    <property type="evidence" value="ECO:0007669"/>
    <property type="project" value="InterPro"/>
</dbReference>
<dbReference type="GO" id="GO:0000139">
    <property type="term" value="C:Golgi membrane"/>
    <property type="evidence" value="ECO:0007669"/>
    <property type="project" value="UniProtKB-SubCell"/>
</dbReference>
<gene>
    <name evidence="15" type="ORF">PTSG_07291</name>
</gene>
<evidence type="ECO:0000256" key="13">
    <source>
        <dbReference type="SAM" id="Phobius"/>
    </source>
</evidence>
<feature type="domain" description="Cation/H+ exchanger transmembrane" evidence="14">
    <location>
        <begin position="109"/>
        <end position="489"/>
    </location>
</feature>
<evidence type="ECO:0000256" key="11">
    <source>
        <dbReference type="RuleBase" id="RU003722"/>
    </source>
</evidence>
<reference evidence="15" key="1">
    <citation type="submission" date="2009-08" db="EMBL/GenBank/DDBJ databases">
        <title>Annotation of Salpingoeca rosetta.</title>
        <authorList>
            <consortium name="The Broad Institute Genome Sequencing Platform"/>
            <person name="Russ C."/>
            <person name="Cuomo C."/>
            <person name="Burger G."/>
            <person name="Gray M.W."/>
            <person name="Holland P.W.H."/>
            <person name="King N."/>
            <person name="Lang F.B.F."/>
            <person name="Roger A.J."/>
            <person name="Ruiz-Trillo I."/>
            <person name="Young S.K."/>
            <person name="Zeng Q."/>
            <person name="Gargeya S."/>
            <person name="Alvarado L."/>
            <person name="Berlin A."/>
            <person name="Chapman S.B."/>
            <person name="Chen Z."/>
            <person name="Freedman E."/>
            <person name="Gellesch M."/>
            <person name="Goldberg J."/>
            <person name="Griggs A."/>
            <person name="Gujja S."/>
            <person name="Heilman E."/>
            <person name="Heiman D."/>
            <person name="Howarth C."/>
            <person name="Mehta T."/>
            <person name="Neiman D."/>
            <person name="Pearson M."/>
            <person name="Roberts A."/>
            <person name="Saif S."/>
            <person name="Shea T."/>
            <person name="Shenoy N."/>
            <person name="Sisk P."/>
            <person name="Stolte C."/>
            <person name="Sykes S."/>
            <person name="White J."/>
            <person name="Yandava C."/>
            <person name="Haas B."/>
            <person name="Nusbaum C."/>
            <person name="Birren B."/>
        </authorList>
    </citation>
    <scope>NUCLEOTIDE SEQUENCE [LARGE SCALE GENOMIC DNA]</scope>
    <source>
        <strain evidence="15">ATCC 50818</strain>
    </source>
</reference>
<feature type="transmembrane region" description="Helical" evidence="13">
    <location>
        <begin position="395"/>
        <end position="421"/>
    </location>
</feature>
<evidence type="ECO:0000256" key="8">
    <source>
        <dbReference type="ARBA" id="ARBA00023065"/>
    </source>
</evidence>
<evidence type="ECO:0000256" key="4">
    <source>
        <dbReference type="ARBA" id="ARBA00022692"/>
    </source>
</evidence>
<feature type="transmembrane region" description="Helical" evidence="13">
    <location>
        <begin position="127"/>
        <end position="147"/>
    </location>
</feature>
<keyword evidence="10 11" id="KW-0739">Sodium transport</keyword>
<dbReference type="GO" id="GO:0098719">
    <property type="term" value="P:sodium ion import across plasma membrane"/>
    <property type="evidence" value="ECO:0007669"/>
    <property type="project" value="TreeGrafter"/>
</dbReference>
<feature type="transmembrane region" description="Helical" evidence="13">
    <location>
        <begin position="98"/>
        <end position="115"/>
    </location>
</feature>
<evidence type="ECO:0000256" key="2">
    <source>
        <dbReference type="ARBA" id="ARBA00022448"/>
    </source>
</evidence>
<dbReference type="PANTHER" id="PTHR10110">
    <property type="entry name" value="SODIUM/HYDROGEN EXCHANGER"/>
    <property type="match status" value="1"/>
</dbReference>
<keyword evidence="8 11" id="KW-0406">Ion transport</keyword>
<dbReference type="KEGG" id="sre:PTSG_07291"/>
<dbReference type="OrthoDB" id="196264at2759"/>
<dbReference type="OMA" id="MVYQVVA"/>
<evidence type="ECO:0000256" key="1">
    <source>
        <dbReference type="ARBA" id="ARBA00004653"/>
    </source>
</evidence>
<dbReference type="Proteomes" id="UP000007799">
    <property type="component" value="Unassembled WGS sequence"/>
</dbReference>
<feature type="region of interest" description="Disordered" evidence="12">
    <location>
        <begin position="502"/>
        <end position="521"/>
    </location>
</feature>
<dbReference type="InterPro" id="IPR006153">
    <property type="entry name" value="Cation/H_exchanger_TM"/>
</dbReference>
<feature type="transmembrane region" description="Helical" evidence="13">
    <location>
        <begin position="206"/>
        <end position="231"/>
    </location>
</feature>
<evidence type="ECO:0000313" key="15">
    <source>
        <dbReference type="EMBL" id="EGD76950.1"/>
    </source>
</evidence>
<feature type="region of interest" description="Disordered" evidence="12">
    <location>
        <begin position="64"/>
        <end position="88"/>
    </location>
</feature>
<dbReference type="EMBL" id="GL832976">
    <property type="protein sequence ID" value="EGD76950.1"/>
    <property type="molecule type" value="Genomic_DNA"/>
</dbReference>
<keyword evidence="2 11" id="KW-0813">Transport</keyword>
<organism evidence="16">
    <name type="scientific">Salpingoeca rosetta (strain ATCC 50818 / BSB-021)</name>
    <dbReference type="NCBI Taxonomy" id="946362"/>
    <lineage>
        <taxon>Eukaryota</taxon>
        <taxon>Choanoflagellata</taxon>
        <taxon>Craspedida</taxon>
        <taxon>Salpingoecidae</taxon>
        <taxon>Salpingoeca</taxon>
    </lineage>
</organism>
<evidence type="ECO:0000256" key="6">
    <source>
        <dbReference type="ARBA" id="ARBA00023034"/>
    </source>
</evidence>
<feature type="transmembrane region" description="Helical" evidence="13">
    <location>
        <begin position="322"/>
        <end position="345"/>
    </location>
</feature>
<feature type="transmembrane region" description="Helical" evidence="13">
    <location>
        <begin position="433"/>
        <end position="452"/>
    </location>
</feature>
<keyword evidence="5 13" id="KW-1133">Transmembrane helix</keyword>
<dbReference type="STRING" id="946362.F2UJ02"/>
<evidence type="ECO:0000256" key="12">
    <source>
        <dbReference type="SAM" id="MobiDB-lite"/>
    </source>
</evidence>
<name>F2UJ02_SALR5</name>
<dbReference type="RefSeq" id="XP_004990790.1">
    <property type="nucleotide sequence ID" value="XM_004990733.1"/>
</dbReference>
<evidence type="ECO:0000256" key="10">
    <source>
        <dbReference type="ARBA" id="ARBA00023201"/>
    </source>
</evidence>
<keyword evidence="7" id="KW-0915">Sodium</keyword>
<feature type="transmembrane region" description="Helical" evidence="13">
    <location>
        <begin position="167"/>
        <end position="194"/>
    </location>
</feature>
<evidence type="ECO:0000256" key="7">
    <source>
        <dbReference type="ARBA" id="ARBA00023053"/>
    </source>
</evidence>
<feature type="transmembrane region" description="Helical" evidence="13">
    <location>
        <begin position="280"/>
        <end position="302"/>
    </location>
</feature>
<feature type="compositionally biased region" description="Acidic residues" evidence="12">
    <location>
        <begin position="507"/>
        <end position="518"/>
    </location>
</feature>
<dbReference type="GO" id="GO:0051453">
    <property type="term" value="P:regulation of intracellular pH"/>
    <property type="evidence" value="ECO:0007669"/>
    <property type="project" value="TreeGrafter"/>
</dbReference>
<keyword evidence="3 11" id="KW-0050">Antiport</keyword>
<dbReference type="PANTHER" id="PTHR10110:SF191">
    <property type="entry name" value="SODIUM_HYDROGEN EXCHANGER 8"/>
    <property type="match status" value="1"/>
</dbReference>
<dbReference type="Gene3D" id="6.10.140.1330">
    <property type="match status" value="1"/>
</dbReference>